<dbReference type="InterPro" id="IPR001845">
    <property type="entry name" value="HTH_ArsR_DNA-bd_dom"/>
</dbReference>
<name>A0ABW4LKY7_9BACI</name>
<dbReference type="InterPro" id="IPR036388">
    <property type="entry name" value="WH-like_DNA-bd_sf"/>
</dbReference>
<protein>
    <submittedName>
        <fullName evidence="3">Helix-turn-helix domain-containing protein</fullName>
    </submittedName>
</protein>
<dbReference type="InterPro" id="IPR036390">
    <property type="entry name" value="WH_DNA-bd_sf"/>
</dbReference>
<comment type="caution">
    <text evidence="3">The sequence shown here is derived from an EMBL/GenBank/DDBJ whole genome shotgun (WGS) entry which is preliminary data.</text>
</comment>
<keyword evidence="1" id="KW-0238">DNA-binding</keyword>
<dbReference type="SMART" id="SM00418">
    <property type="entry name" value="HTH_ARSR"/>
    <property type="match status" value="1"/>
</dbReference>
<keyword evidence="4" id="KW-1185">Reference proteome</keyword>
<evidence type="ECO:0000313" key="4">
    <source>
        <dbReference type="Proteomes" id="UP001597214"/>
    </source>
</evidence>
<organism evidence="3 4">
    <name type="scientific">Bacillus salitolerans</name>
    <dbReference type="NCBI Taxonomy" id="1437434"/>
    <lineage>
        <taxon>Bacteria</taxon>
        <taxon>Bacillati</taxon>
        <taxon>Bacillota</taxon>
        <taxon>Bacilli</taxon>
        <taxon>Bacillales</taxon>
        <taxon>Bacillaceae</taxon>
        <taxon>Bacillus</taxon>
    </lineage>
</organism>
<dbReference type="RefSeq" id="WP_377926674.1">
    <property type="nucleotide sequence ID" value="NZ_JBHUEM010000003.1"/>
</dbReference>
<dbReference type="InterPro" id="IPR011991">
    <property type="entry name" value="ArsR-like_HTH"/>
</dbReference>
<dbReference type="EMBL" id="JBHUEM010000003">
    <property type="protein sequence ID" value="MFD1735576.1"/>
    <property type="molecule type" value="Genomic_DNA"/>
</dbReference>
<dbReference type="Proteomes" id="UP001597214">
    <property type="component" value="Unassembled WGS sequence"/>
</dbReference>
<dbReference type="PROSITE" id="PS50987">
    <property type="entry name" value="HTH_ARSR_2"/>
    <property type="match status" value="1"/>
</dbReference>
<proteinExistence type="predicted"/>
<dbReference type="Pfam" id="PF01022">
    <property type="entry name" value="HTH_5"/>
    <property type="match status" value="1"/>
</dbReference>
<sequence>MTFQVRVDDSPVYELILSFALYKRPSNIKYLDVGSKWIDHVNNQISPSLRKKLEEKDDIAFIDVACILLEQCPNRDSIEAFLEWLKKPSSGELYELLCPLLVECDTKYLLNIENSRTEFLELIHEWNEQYFKHFPHRLLSERVNSANRLKADLNDSDASVAVVIEKYATGLRIEREDINEVILLPAYHFRPLHTFSFFKDKLFIWYPIRNTGMEEDELLKILKGMADSKRLQILKFLSKEKATFTDVQKEIGGAKGNAHHHLMILRSAGLIRVHLTNEQTYFSTRLCFPDTVKEQLLSFLK</sequence>
<reference evidence="4" key="1">
    <citation type="journal article" date="2019" name="Int. J. Syst. Evol. Microbiol.">
        <title>The Global Catalogue of Microorganisms (GCM) 10K type strain sequencing project: providing services to taxonomists for standard genome sequencing and annotation.</title>
        <authorList>
            <consortium name="The Broad Institute Genomics Platform"/>
            <consortium name="The Broad Institute Genome Sequencing Center for Infectious Disease"/>
            <person name="Wu L."/>
            <person name="Ma J."/>
        </authorList>
    </citation>
    <scope>NUCLEOTIDE SEQUENCE [LARGE SCALE GENOMIC DNA]</scope>
    <source>
        <strain evidence="4">CCUG 49339</strain>
    </source>
</reference>
<evidence type="ECO:0000313" key="3">
    <source>
        <dbReference type="EMBL" id="MFD1735576.1"/>
    </source>
</evidence>
<gene>
    <name evidence="3" type="ORF">ACFSCX_03275</name>
</gene>
<accession>A0ABW4LKY7</accession>
<dbReference type="CDD" id="cd00090">
    <property type="entry name" value="HTH_ARSR"/>
    <property type="match status" value="1"/>
</dbReference>
<evidence type="ECO:0000256" key="1">
    <source>
        <dbReference type="ARBA" id="ARBA00023125"/>
    </source>
</evidence>
<feature type="domain" description="HTH arsR-type" evidence="2">
    <location>
        <begin position="210"/>
        <end position="301"/>
    </location>
</feature>
<dbReference type="SUPFAM" id="SSF46785">
    <property type="entry name" value="Winged helix' DNA-binding domain"/>
    <property type="match status" value="1"/>
</dbReference>
<evidence type="ECO:0000259" key="2">
    <source>
        <dbReference type="PROSITE" id="PS50987"/>
    </source>
</evidence>
<dbReference type="Gene3D" id="1.10.10.10">
    <property type="entry name" value="Winged helix-like DNA-binding domain superfamily/Winged helix DNA-binding domain"/>
    <property type="match status" value="1"/>
</dbReference>